<reference evidence="3" key="1">
    <citation type="submission" date="2018-09" db="EMBL/GenBank/DDBJ databases">
        <authorList>
            <person name="Livingstone P.G."/>
            <person name="Whitworth D.E."/>
        </authorList>
    </citation>
    <scope>NUCLEOTIDE SEQUENCE [LARGE SCALE GENOMIC DNA]</scope>
    <source>
        <strain evidence="3">AB050A</strain>
    </source>
</reference>
<proteinExistence type="predicted"/>
<feature type="signal peptide" evidence="1">
    <location>
        <begin position="1"/>
        <end position="27"/>
    </location>
</feature>
<keyword evidence="1" id="KW-0732">Signal</keyword>
<evidence type="ECO:0008006" key="4">
    <source>
        <dbReference type="Google" id="ProtNLM"/>
    </source>
</evidence>
<dbReference type="RefSeq" id="WP_120556460.1">
    <property type="nucleotide sequence ID" value="NZ_RAWK01000094.1"/>
</dbReference>
<dbReference type="EMBL" id="RAWK01000094">
    <property type="protein sequence ID" value="RKH65323.1"/>
    <property type="molecule type" value="Genomic_DNA"/>
</dbReference>
<organism evidence="2 3">
    <name type="scientific">Corallococcus aberystwythensis</name>
    <dbReference type="NCBI Taxonomy" id="2316722"/>
    <lineage>
        <taxon>Bacteria</taxon>
        <taxon>Pseudomonadati</taxon>
        <taxon>Myxococcota</taxon>
        <taxon>Myxococcia</taxon>
        <taxon>Myxococcales</taxon>
        <taxon>Cystobacterineae</taxon>
        <taxon>Myxococcaceae</taxon>
        <taxon>Corallococcus</taxon>
    </lineage>
</organism>
<dbReference type="AlphaFoldDB" id="A0A3A8Q9G8"/>
<keyword evidence="3" id="KW-1185">Reference proteome</keyword>
<feature type="chain" id="PRO_5017182556" description="Lipoprotein" evidence="1">
    <location>
        <begin position="28"/>
        <end position="69"/>
    </location>
</feature>
<dbReference type="Proteomes" id="UP000267003">
    <property type="component" value="Unassembled WGS sequence"/>
</dbReference>
<name>A0A3A8Q9G8_9BACT</name>
<accession>A0A3A8Q9G8</accession>
<gene>
    <name evidence="2" type="ORF">D7W81_17095</name>
</gene>
<sequence>MKLKMALAAVAACLGFAAGFSNTQAEAAGPCPYCIDMRARCMRAATTPAEEDACYVQYYKCRDDWCEPR</sequence>
<evidence type="ECO:0000313" key="2">
    <source>
        <dbReference type="EMBL" id="RKH65323.1"/>
    </source>
</evidence>
<comment type="caution">
    <text evidence="2">The sequence shown here is derived from an EMBL/GenBank/DDBJ whole genome shotgun (WGS) entry which is preliminary data.</text>
</comment>
<evidence type="ECO:0000256" key="1">
    <source>
        <dbReference type="SAM" id="SignalP"/>
    </source>
</evidence>
<evidence type="ECO:0000313" key="3">
    <source>
        <dbReference type="Proteomes" id="UP000267003"/>
    </source>
</evidence>
<dbReference type="OrthoDB" id="9932695at2"/>
<protein>
    <recommendedName>
        <fullName evidence="4">Lipoprotein</fullName>
    </recommendedName>
</protein>